<comment type="caution">
    <text evidence="1">The sequence shown here is derived from an EMBL/GenBank/DDBJ whole genome shotgun (WGS) entry which is preliminary data.</text>
</comment>
<reference evidence="1 2" key="1">
    <citation type="journal article" date="2020" name="Appl. Environ. Microbiol.">
        <title>Genomic Characteristics of a Novel Species of Ammonia-Oxidizing Archaea from the Jiulong River Estuary.</title>
        <authorList>
            <person name="Zou D."/>
            <person name="Wan R."/>
            <person name="Han L."/>
            <person name="Xu M.N."/>
            <person name="Liu Y."/>
            <person name="Liu H."/>
            <person name="Kao S.J."/>
            <person name="Li M."/>
        </authorList>
    </citation>
    <scope>NUCLEOTIDE SEQUENCE [LARGE SCALE GENOMIC DNA]</scope>
    <source>
        <strain evidence="1">W1bin1</strain>
    </source>
</reference>
<dbReference type="Proteomes" id="UP000559653">
    <property type="component" value="Unassembled WGS sequence"/>
</dbReference>
<name>A0AC60VX48_9ARCH</name>
<evidence type="ECO:0000313" key="2">
    <source>
        <dbReference type="Proteomes" id="UP000559653"/>
    </source>
</evidence>
<organism evidence="1 2">
    <name type="scientific">Candidatus Nitrosomaritimum aestuariumsis</name>
    <dbReference type="NCBI Taxonomy" id="3342354"/>
    <lineage>
        <taxon>Archaea</taxon>
        <taxon>Nitrososphaerota</taxon>
        <taxon>Nitrososphaeria</taxon>
        <taxon>Nitrosopumilales</taxon>
        <taxon>Nitrosopumilaceae</taxon>
        <taxon>Candidatus Nitrosomaritimum</taxon>
    </lineage>
</organism>
<dbReference type="EMBL" id="JACEMZ010000008">
    <property type="protein sequence ID" value="MBA4452013.1"/>
    <property type="molecule type" value="Genomic_DNA"/>
</dbReference>
<accession>A0AC60VX48</accession>
<proteinExistence type="predicted"/>
<gene>
    <name evidence="1" type="ORF">H2B03_02415</name>
</gene>
<evidence type="ECO:0000313" key="1">
    <source>
        <dbReference type="EMBL" id="MBA4452013.1"/>
    </source>
</evidence>
<sequence>MLYSFELQMAGVILLTAMLAGGFSLWLKRRREQKELDEARNDEPHKYE</sequence>
<protein>
    <submittedName>
        <fullName evidence="1">Uncharacterized protein</fullName>
    </submittedName>
</protein>